<dbReference type="SUPFAM" id="SSF55166">
    <property type="entry name" value="Hedgehog/DD-peptidase"/>
    <property type="match status" value="1"/>
</dbReference>
<name>A0A412Y1R1_9BACE</name>
<accession>A0A412Y1R1</accession>
<evidence type="ECO:0008006" key="3">
    <source>
        <dbReference type="Google" id="ProtNLM"/>
    </source>
</evidence>
<dbReference type="RefSeq" id="WP_022392420.1">
    <property type="nucleotide sequence ID" value="NZ_QRZF01000012.1"/>
</dbReference>
<gene>
    <name evidence="1" type="ORF">DWW10_16790</name>
</gene>
<protein>
    <recommendedName>
        <fullName evidence="3">Peptidase M15</fullName>
    </recommendedName>
</protein>
<comment type="caution">
    <text evidence="1">The sequence shown here is derived from an EMBL/GenBank/DDBJ whole genome shotgun (WGS) entry which is preliminary data.</text>
</comment>
<evidence type="ECO:0000313" key="1">
    <source>
        <dbReference type="EMBL" id="RGV51311.1"/>
    </source>
</evidence>
<dbReference type="AlphaFoldDB" id="A0A412Y1R1"/>
<evidence type="ECO:0000313" key="2">
    <source>
        <dbReference type="Proteomes" id="UP000283850"/>
    </source>
</evidence>
<dbReference type="Proteomes" id="UP000283850">
    <property type="component" value="Unassembled WGS sequence"/>
</dbReference>
<dbReference type="InterPro" id="IPR009045">
    <property type="entry name" value="Zn_M74/Hedgehog-like"/>
</dbReference>
<dbReference type="EMBL" id="QRZF01000012">
    <property type="protein sequence ID" value="RGV51311.1"/>
    <property type="molecule type" value="Genomic_DNA"/>
</dbReference>
<reference evidence="1 2" key="1">
    <citation type="submission" date="2018-08" db="EMBL/GenBank/DDBJ databases">
        <title>A genome reference for cultivated species of the human gut microbiota.</title>
        <authorList>
            <person name="Zou Y."/>
            <person name="Xue W."/>
            <person name="Luo G."/>
        </authorList>
    </citation>
    <scope>NUCLEOTIDE SEQUENCE [LARGE SCALE GENOMIC DNA]</scope>
    <source>
        <strain evidence="1 2">AF14-32</strain>
    </source>
</reference>
<sequence>MSVYKCKYFKIQELVCNHVMQSYSEEQIWSFLDEDLKKTLDIIREILGVPLTINQPKMKVYQRGLRCHLCNLVHSNKTPYITTHIQGKAVDILLPADCGMTAESARHKIQESADKLPCNIRFEHLQKGVPISWIHVDVRDNEKDEKVYWFNV</sequence>
<organism evidence="1 2">
    <name type="scientific">Bacteroides intestinalis</name>
    <dbReference type="NCBI Taxonomy" id="329854"/>
    <lineage>
        <taxon>Bacteria</taxon>
        <taxon>Pseudomonadati</taxon>
        <taxon>Bacteroidota</taxon>
        <taxon>Bacteroidia</taxon>
        <taxon>Bacteroidales</taxon>
        <taxon>Bacteroidaceae</taxon>
        <taxon>Bacteroides</taxon>
    </lineage>
</organism>
<proteinExistence type="predicted"/>